<dbReference type="Pfam" id="PF06325">
    <property type="entry name" value="PrmA"/>
    <property type="match status" value="1"/>
</dbReference>
<keyword evidence="2" id="KW-1185">Reference proteome</keyword>
<accession>A0A931H5N6</accession>
<organism evidence="1 2">
    <name type="scientific">Caenimonas aquaedulcis</name>
    <dbReference type="NCBI Taxonomy" id="2793270"/>
    <lineage>
        <taxon>Bacteria</taxon>
        <taxon>Pseudomonadati</taxon>
        <taxon>Pseudomonadota</taxon>
        <taxon>Betaproteobacteria</taxon>
        <taxon>Burkholderiales</taxon>
        <taxon>Comamonadaceae</taxon>
        <taxon>Caenimonas</taxon>
    </lineage>
</organism>
<keyword evidence="1" id="KW-0689">Ribosomal protein</keyword>
<dbReference type="PANTHER" id="PTHR11006:SF4">
    <property type="entry name" value="PROTEIN ARGININE N-METHYLTRANSFERASE 7"/>
    <property type="match status" value="1"/>
</dbReference>
<evidence type="ECO:0000313" key="1">
    <source>
        <dbReference type="EMBL" id="MBG9389084.1"/>
    </source>
</evidence>
<keyword evidence="1" id="KW-0687">Ribonucleoprotein</keyword>
<dbReference type="Proteomes" id="UP000651050">
    <property type="component" value="Unassembled WGS sequence"/>
</dbReference>
<dbReference type="GO" id="GO:0042054">
    <property type="term" value="F:histone methyltransferase activity"/>
    <property type="evidence" value="ECO:0007669"/>
    <property type="project" value="TreeGrafter"/>
</dbReference>
<sequence length="371" mass="40563">MIADRVRMQAYTRAMRESIRPGSVVLDIGTGTGVLALLACKFGARRVFAIEPSDTIQLARDLAAANGFADRIEFMQALSTEVDVPERADVIVSDLRGVLPLHDGHLPSIVDARERLLAPGGTLIPRSDTLWVALVQSPRQHARIASPWMEDFEGLDMRAGAALVANQWWRADVGADELMSQPRCCASIDYGTVRSADLDARATLVADRRGTTHGFCMWFDAVLAEGVGYSNAPGRDPLVYGRAFFPWRQPVELEPGDEVRLDLEALHTGREYLWHWKSEFRGAGGQARAGFRQSTFLGQPLSPRQLKAQMPAHVPGLGDAGAADARILQWMGEGKSLGAIALLAHREFTARFPGEREAASHVALLASKYGR</sequence>
<dbReference type="RefSeq" id="WP_196986900.1">
    <property type="nucleotide sequence ID" value="NZ_JADWYS010000001.1"/>
</dbReference>
<dbReference type="InterPro" id="IPR029063">
    <property type="entry name" value="SAM-dependent_MTases_sf"/>
</dbReference>
<proteinExistence type="predicted"/>
<name>A0A931H5N6_9BURK</name>
<protein>
    <submittedName>
        <fullName evidence="1">50S ribosomal protein L11 methyltransferase</fullName>
    </submittedName>
</protein>
<gene>
    <name evidence="1" type="ORF">I5803_13695</name>
</gene>
<comment type="caution">
    <text evidence="1">The sequence shown here is derived from an EMBL/GenBank/DDBJ whole genome shotgun (WGS) entry which is preliminary data.</text>
</comment>
<dbReference type="GO" id="GO:0032259">
    <property type="term" value="P:methylation"/>
    <property type="evidence" value="ECO:0007669"/>
    <property type="project" value="UniProtKB-KW"/>
</dbReference>
<dbReference type="SUPFAM" id="SSF53335">
    <property type="entry name" value="S-adenosyl-L-methionine-dependent methyltransferases"/>
    <property type="match status" value="1"/>
</dbReference>
<evidence type="ECO:0000313" key="2">
    <source>
        <dbReference type="Proteomes" id="UP000651050"/>
    </source>
</evidence>
<dbReference type="Gene3D" id="3.40.50.150">
    <property type="entry name" value="Vaccinia Virus protein VP39"/>
    <property type="match status" value="1"/>
</dbReference>
<dbReference type="Gene3D" id="2.70.160.11">
    <property type="entry name" value="Hnrnp arginine n-methyltransferase1"/>
    <property type="match status" value="1"/>
</dbReference>
<dbReference type="PANTHER" id="PTHR11006">
    <property type="entry name" value="PROTEIN ARGININE N-METHYLTRANSFERASE"/>
    <property type="match status" value="1"/>
</dbReference>
<dbReference type="EMBL" id="JADWYS010000001">
    <property type="protein sequence ID" value="MBG9389084.1"/>
    <property type="molecule type" value="Genomic_DNA"/>
</dbReference>
<dbReference type="AlphaFoldDB" id="A0A931H5N6"/>
<keyword evidence="1" id="KW-0808">Transferase</keyword>
<dbReference type="CDD" id="cd02440">
    <property type="entry name" value="AdoMet_MTases"/>
    <property type="match status" value="1"/>
</dbReference>
<dbReference type="InterPro" id="IPR025799">
    <property type="entry name" value="Arg_MeTrfase"/>
</dbReference>
<dbReference type="GO" id="GO:0005840">
    <property type="term" value="C:ribosome"/>
    <property type="evidence" value="ECO:0007669"/>
    <property type="project" value="UniProtKB-KW"/>
</dbReference>
<dbReference type="PROSITE" id="PS51678">
    <property type="entry name" value="SAM_MT_PRMT"/>
    <property type="match status" value="1"/>
</dbReference>
<reference evidence="1" key="1">
    <citation type="submission" date="2020-11" db="EMBL/GenBank/DDBJ databases">
        <title>Bacterial whole genome sequence for Caenimonas sp. DR4.4.</title>
        <authorList>
            <person name="Le V."/>
            <person name="Ko S.-R."/>
            <person name="Ahn C.-Y."/>
            <person name="Oh H.-M."/>
        </authorList>
    </citation>
    <scope>NUCLEOTIDE SEQUENCE</scope>
    <source>
        <strain evidence="1">DR4.4</strain>
    </source>
</reference>
<dbReference type="GO" id="GO:0016274">
    <property type="term" value="F:protein-arginine N-methyltransferase activity"/>
    <property type="evidence" value="ECO:0007669"/>
    <property type="project" value="InterPro"/>
</dbReference>
<keyword evidence="1" id="KW-0489">Methyltransferase</keyword>